<dbReference type="EMBL" id="JAYMRU010000030">
    <property type="protein sequence ID" value="MEM5404516.1"/>
    <property type="molecule type" value="Genomic_DNA"/>
</dbReference>
<organism evidence="1 2">
    <name type="scientific">Paraburkholderia unamae</name>
    <dbReference type="NCBI Taxonomy" id="219649"/>
    <lineage>
        <taxon>Bacteria</taxon>
        <taxon>Pseudomonadati</taxon>
        <taxon>Pseudomonadota</taxon>
        <taxon>Betaproteobacteria</taxon>
        <taxon>Burkholderiales</taxon>
        <taxon>Burkholderiaceae</taxon>
        <taxon>Paraburkholderia</taxon>
    </lineage>
</organism>
<proteinExistence type="predicted"/>
<evidence type="ECO:0000313" key="1">
    <source>
        <dbReference type="EMBL" id="MEM5404516.1"/>
    </source>
</evidence>
<accession>A0ACC6RS05</accession>
<keyword evidence="2" id="KW-1185">Reference proteome</keyword>
<comment type="caution">
    <text evidence="1">The sequence shown here is derived from an EMBL/GenBank/DDBJ whole genome shotgun (WGS) entry which is preliminary data.</text>
</comment>
<protein>
    <submittedName>
        <fullName evidence="1">Uncharacterized protein</fullName>
    </submittedName>
</protein>
<dbReference type="Proteomes" id="UP001392318">
    <property type="component" value="Unassembled WGS sequence"/>
</dbReference>
<reference evidence="1" key="1">
    <citation type="submission" date="2024-01" db="EMBL/GenBank/DDBJ databases">
        <title>The diversity of rhizobia nodulating Mimosa spp. in eleven states of Brazil covering several biomes is determined by host plant, location, and edaphic factors.</title>
        <authorList>
            <person name="Rouws L."/>
            <person name="Barauna A."/>
            <person name="Beukes C."/>
            <person name="De Faria S.M."/>
            <person name="Gross E."/>
            <person name="Dos Reis Junior F.B."/>
            <person name="Simon M."/>
            <person name="Maluk M."/>
            <person name="Odee D.W."/>
            <person name="Kenicer G."/>
            <person name="Young J.P.W."/>
            <person name="Reis V.M."/>
            <person name="Zilli J."/>
            <person name="James E.K."/>
        </authorList>
    </citation>
    <scope>NUCLEOTIDE SEQUENCE</scope>
    <source>
        <strain evidence="1">JPY452</strain>
    </source>
</reference>
<sequence length="84" mass="9532">MKLWINNLPPHKSDEDVRAFVRKYTRIEISAMTRIDDDGASPGVLLEIAGASGVMLVGMQNRLHRMYWEQRALAVQVMSFADRG</sequence>
<evidence type="ECO:0000313" key="2">
    <source>
        <dbReference type="Proteomes" id="UP001392318"/>
    </source>
</evidence>
<gene>
    <name evidence="1" type="ORF">VSR83_31575</name>
</gene>
<name>A0ACC6RS05_9BURK</name>